<dbReference type="Proteomes" id="UP000656652">
    <property type="component" value="Unassembled WGS sequence"/>
</dbReference>
<dbReference type="Pfam" id="PF16116">
    <property type="entry name" value="DUF4832"/>
    <property type="match status" value="1"/>
</dbReference>
<protein>
    <submittedName>
        <fullName evidence="2">DUF4832 domain-containing protein</fullName>
    </submittedName>
</protein>
<organism evidence="2 3">
    <name type="scientific">Streptococcus hominis</name>
    <dbReference type="NCBI Taxonomy" id="2763067"/>
    <lineage>
        <taxon>Bacteria</taxon>
        <taxon>Bacillati</taxon>
        <taxon>Bacillota</taxon>
        <taxon>Bacilli</taxon>
        <taxon>Lactobacillales</taxon>
        <taxon>Streptococcaceae</taxon>
        <taxon>Streptococcus</taxon>
    </lineage>
</organism>
<evidence type="ECO:0000313" key="2">
    <source>
        <dbReference type="EMBL" id="MBC5617984.1"/>
    </source>
</evidence>
<name>A0ABR7CQQ1_9STRE</name>
<keyword evidence="3" id="KW-1185">Reference proteome</keyword>
<gene>
    <name evidence="2" type="ORF">H8R78_01130</name>
</gene>
<evidence type="ECO:0000259" key="1">
    <source>
        <dbReference type="Pfam" id="PF16116"/>
    </source>
</evidence>
<comment type="caution">
    <text evidence="2">The sequence shown here is derived from an EMBL/GenBank/DDBJ whole genome shotgun (WGS) entry which is preliminary data.</text>
</comment>
<sequence>MNRIIPICLGVLALLFICVVLFSPSFKKGRKRVEQNFTYSDKALANPLMGYAPSAKESEVTKDVQLVYMDVTWKELEPKKGVYAWETLEEKNQLKRWLKEGKHVVLRFVLDYPRKATHEDIPSWLIKEMSDPGDRYTSSYGKGFSPNYEDKKLLQYYQKAVEAMGQRWADSGQISFIELGGLGHWGEWHVNDEANIRKLPEAAIREKYITPWIDAFPEANILMRRPFVAAKKYGFGLYNDVVGDEESKKVWLNWIQSGGDYDQENAKNGLVPMPNAWQTAPIGGEFTSSASMKALMGKQLKQIIEEVQESHTTFLGPKIAEMIDNDDSGYNEILKNMGYRLWVPQMTLISGKKTTQLSLTLANKGVAPFYRNWKVKIYVQDRSGAIVESKTVPIELTKILPHKAQKVKISLSTANLTEQSRGYKVALGIISPLTKKPAVRFANKGQEREKLLTLYDDTKN</sequence>
<reference evidence="2 3" key="1">
    <citation type="submission" date="2020-08" db="EMBL/GenBank/DDBJ databases">
        <title>Genome public.</title>
        <authorList>
            <person name="Liu C."/>
            <person name="Sun Q."/>
        </authorList>
    </citation>
    <scope>NUCLEOTIDE SEQUENCE [LARGE SCALE GENOMIC DNA]</scope>
    <source>
        <strain evidence="2 3">NSJ-17</strain>
    </source>
</reference>
<feature type="domain" description="DUF4832" evidence="1">
    <location>
        <begin position="277"/>
        <end position="443"/>
    </location>
</feature>
<accession>A0ABR7CQQ1</accession>
<dbReference type="InterPro" id="IPR017853">
    <property type="entry name" value="GH"/>
</dbReference>
<dbReference type="EMBL" id="JACOOM010000005">
    <property type="protein sequence ID" value="MBC5617984.1"/>
    <property type="molecule type" value="Genomic_DNA"/>
</dbReference>
<proteinExistence type="predicted"/>
<evidence type="ECO:0000313" key="3">
    <source>
        <dbReference type="Proteomes" id="UP000656652"/>
    </source>
</evidence>
<dbReference type="SUPFAM" id="SSF51445">
    <property type="entry name" value="(Trans)glycosidases"/>
    <property type="match status" value="1"/>
</dbReference>
<dbReference type="InterPro" id="IPR032267">
    <property type="entry name" value="DUF4832"/>
</dbReference>
<dbReference type="Gene3D" id="3.20.20.80">
    <property type="entry name" value="Glycosidases"/>
    <property type="match status" value="1"/>
</dbReference>